<dbReference type="AlphaFoldDB" id="A0A1G9YZX5"/>
<keyword evidence="4" id="KW-1185">Reference proteome</keyword>
<feature type="domain" description="LTD" evidence="2">
    <location>
        <begin position="106"/>
        <end position="219"/>
    </location>
</feature>
<feature type="region of interest" description="Disordered" evidence="1">
    <location>
        <begin position="1"/>
        <end position="28"/>
    </location>
</feature>
<name>A0A1G9YZX5_9ACTN</name>
<protein>
    <submittedName>
        <fullName evidence="3">Lamin Tail Domain</fullName>
    </submittedName>
</protein>
<sequence>MGGVARPMCAASAQGRVHGPPAGPTGRAGTEVKGILMSASRNVRRLVAAVLASGAIVGAMAVPASADNGHDRRDGRDRHAGHSRHHDDRNRFDRDRFDGDRFGRDRRSSVVIGQVQHQNPRRDFRSNRSLNAEWVEVTNNGRRAVDLDGWTLSDSDGNRYRFDDLRLPARSSVRVHTGRGFDTRHDVYQGRRNYVWDSRDSATLRDSRGRVVDFDSWGRGGFPRR</sequence>
<dbReference type="STRING" id="1196353.SAMN05444921_12061"/>
<feature type="region of interest" description="Disordered" evidence="1">
    <location>
        <begin position="65"/>
        <end position="99"/>
    </location>
</feature>
<gene>
    <name evidence="3" type="ORF">SAMN05444921_12061</name>
</gene>
<feature type="compositionally biased region" description="Basic and acidic residues" evidence="1">
    <location>
        <begin position="68"/>
        <end position="99"/>
    </location>
</feature>
<reference evidence="4" key="1">
    <citation type="submission" date="2016-10" db="EMBL/GenBank/DDBJ databases">
        <authorList>
            <person name="Varghese N."/>
            <person name="Submissions S."/>
        </authorList>
    </citation>
    <scope>NUCLEOTIDE SEQUENCE [LARGE SCALE GENOMIC DNA]</scope>
    <source>
        <strain evidence="4">CGMCC 4.7042</strain>
    </source>
</reference>
<dbReference type="Pfam" id="PF00932">
    <property type="entry name" value="LTD"/>
    <property type="match status" value="1"/>
</dbReference>
<dbReference type="InterPro" id="IPR001322">
    <property type="entry name" value="Lamin_tail_dom"/>
</dbReference>
<dbReference type="SUPFAM" id="SSF74853">
    <property type="entry name" value="Lamin A/C globular tail domain"/>
    <property type="match status" value="1"/>
</dbReference>
<dbReference type="EMBL" id="FNHI01000020">
    <property type="protein sequence ID" value="SDN14709.1"/>
    <property type="molecule type" value="Genomic_DNA"/>
</dbReference>
<accession>A0A1G9YZX5</accession>
<organism evidence="3 4">
    <name type="scientific">Streptomyces wuyuanensis</name>
    <dbReference type="NCBI Taxonomy" id="1196353"/>
    <lineage>
        <taxon>Bacteria</taxon>
        <taxon>Bacillati</taxon>
        <taxon>Actinomycetota</taxon>
        <taxon>Actinomycetes</taxon>
        <taxon>Kitasatosporales</taxon>
        <taxon>Streptomycetaceae</taxon>
        <taxon>Streptomyces</taxon>
    </lineage>
</organism>
<evidence type="ECO:0000313" key="3">
    <source>
        <dbReference type="EMBL" id="SDN14709.1"/>
    </source>
</evidence>
<dbReference type="PROSITE" id="PS51841">
    <property type="entry name" value="LTD"/>
    <property type="match status" value="1"/>
</dbReference>
<dbReference type="Gene3D" id="2.60.40.1260">
    <property type="entry name" value="Lamin Tail domain"/>
    <property type="match status" value="1"/>
</dbReference>
<dbReference type="Proteomes" id="UP000199063">
    <property type="component" value="Unassembled WGS sequence"/>
</dbReference>
<evidence type="ECO:0000256" key="1">
    <source>
        <dbReference type="SAM" id="MobiDB-lite"/>
    </source>
</evidence>
<dbReference type="InterPro" id="IPR036415">
    <property type="entry name" value="Lamin_tail_dom_sf"/>
</dbReference>
<evidence type="ECO:0000259" key="2">
    <source>
        <dbReference type="PROSITE" id="PS51841"/>
    </source>
</evidence>
<proteinExistence type="predicted"/>
<evidence type="ECO:0000313" key="4">
    <source>
        <dbReference type="Proteomes" id="UP000199063"/>
    </source>
</evidence>